<feature type="domain" description="Amidohydrolase-related" evidence="9">
    <location>
        <begin position="93"/>
        <end position="477"/>
    </location>
</feature>
<dbReference type="EC" id="3.5.4.3" evidence="8"/>
<dbReference type="GO" id="GO:0005829">
    <property type="term" value="C:cytosol"/>
    <property type="evidence" value="ECO:0007669"/>
    <property type="project" value="TreeGrafter"/>
</dbReference>
<evidence type="ECO:0000256" key="4">
    <source>
        <dbReference type="ARBA" id="ARBA00022801"/>
    </source>
</evidence>
<dbReference type="SUPFAM" id="SSF51556">
    <property type="entry name" value="Metallo-dependent hydrolases"/>
    <property type="match status" value="1"/>
</dbReference>
<dbReference type="InterPro" id="IPR006680">
    <property type="entry name" value="Amidohydro-rel"/>
</dbReference>
<comment type="caution">
    <text evidence="10">The sequence shown here is derived from an EMBL/GenBank/DDBJ whole genome shotgun (WGS) entry which is preliminary data.</text>
</comment>
<sequence length="481" mass="53920">MTQEEFFPETLEASAGKKIQFTVYYGNVAHTPVLGDLEYFINASVGVNEEGTIVFINKNTTDPITDAINFNPELTKDDIEVVDISNNQNKFFFPGFIDTHIHASQFPNNGIFGNSTLLDWLENYTFPLESSFKDLKAANDIYNKAINRTLINGTTTASYYATIHASGSKLLADIALKKGQRALVGKVCMNQNSPDHYIETFDESKESTHEVIDHLNRRDPSHELLMPIITPRFAGSCTEKLLKWLGDFRAEHDYHCQTHLAENKKEVEWTKELFPDFNNYTDIYAKTNLLGPKTILAHCIHLSEEEKDLISEYGSGVSHCPASNSSITSGEARIRWLLNSGINVALGSDCSGGFEPSILSVAKHALLVSRHLVMKSEDDDEKLSVNDVLYLATMGGAKVLRLDDKIGSFAVGKKWDAQLIDLSCEGSPVDTFEFQEPVWGGEDLKLSKRKYQDLIDKWLFNGDDRNVRSVFVNGRRVLSKN</sequence>
<evidence type="ECO:0000259" key="9">
    <source>
        <dbReference type="Pfam" id="PF01979"/>
    </source>
</evidence>
<dbReference type="InterPro" id="IPR014311">
    <property type="entry name" value="Guanine_deaminase"/>
</dbReference>
<dbReference type="PANTHER" id="PTHR11271:SF6">
    <property type="entry name" value="GUANINE DEAMINASE"/>
    <property type="match status" value="1"/>
</dbReference>
<evidence type="ECO:0000256" key="2">
    <source>
        <dbReference type="ARBA" id="ARBA00006745"/>
    </source>
</evidence>
<dbReference type="Gene3D" id="2.30.40.10">
    <property type="entry name" value="Urease, subunit C, domain 1"/>
    <property type="match status" value="1"/>
</dbReference>
<dbReference type="Pfam" id="PF01979">
    <property type="entry name" value="Amidohydro_1"/>
    <property type="match status" value="1"/>
</dbReference>
<reference evidence="10" key="1">
    <citation type="submission" date="2023-04" db="EMBL/GenBank/DDBJ databases">
        <title>Candida boidinii NBRC 10035.</title>
        <authorList>
            <person name="Ichikawa N."/>
            <person name="Sato H."/>
            <person name="Tonouchi N."/>
        </authorList>
    </citation>
    <scope>NUCLEOTIDE SEQUENCE</scope>
    <source>
        <strain evidence="10">NBRC 10035</strain>
    </source>
</reference>
<gene>
    <name evidence="10" type="ORF">Cboi02_000426200</name>
</gene>
<dbReference type="GO" id="GO:0008270">
    <property type="term" value="F:zinc ion binding"/>
    <property type="evidence" value="ECO:0007669"/>
    <property type="project" value="UniProtKB-UniRule"/>
</dbReference>
<comment type="catalytic activity">
    <reaction evidence="6 8">
        <text>guanine + H2O + H(+) = xanthine + NH4(+)</text>
        <dbReference type="Rhea" id="RHEA:14665"/>
        <dbReference type="ChEBI" id="CHEBI:15377"/>
        <dbReference type="ChEBI" id="CHEBI:15378"/>
        <dbReference type="ChEBI" id="CHEBI:16235"/>
        <dbReference type="ChEBI" id="CHEBI:17712"/>
        <dbReference type="ChEBI" id="CHEBI:28938"/>
        <dbReference type="EC" id="3.5.4.3"/>
    </reaction>
</comment>
<dbReference type="Proteomes" id="UP001165120">
    <property type="component" value="Unassembled WGS sequence"/>
</dbReference>
<keyword evidence="3 8" id="KW-0479">Metal-binding</keyword>
<dbReference type="FunFam" id="3.20.20.140:FF:000022">
    <property type="entry name" value="Guanine deaminase"/>
    <property type="match status" value="1"/>
</dbReference>
<evidence type="ECO:0000313" key="11">
    <source>
        <dbReference type="Proteomes" id="UP001165120"/>
    </source>
</evidence>
<accession>A0A9W6T3N7</accession>
<evidence type="ECO:0000256" key="6">
    <source>
        <dbReference type="ARBA" id="ARBA00051148"/>
    </source>
</evidence>
<organism evidence="10 11">
    <name type="scientific">Candida boidinii</name>
    <name type="common">Yeast</name>
    <dbReference type="NCBI Taxonomy" id="5477"/>
    <lineage>
        <taxon>Eukaryota</taxon>
        <taxon>Fungi</taxon>
        <taxon>Dikarya</taxon>
        <taxon>Ascomycota</taxon>
        <taxon>Saccharomycotina</taxon>
        <taxon>Pichiomycetes</taxon>
        <taxon>Pichiales</taxon>
        <taxon>Pichiaceae</taxon>
        <taxon>Ogataea</taxon>
        <taxon>Ogataea/Candida clade</taxon>
    </lineage>
</organism>
<keyword evidence="5 8" id="KW-0862">Zinc</keyword>
<evidence type="ECO:0000313" key="10">
    <source>
        <dbReference type="EMBL" id="GME74030.1"/>
    </source>
</evidence>
<name>A0A9W6T3N7_CANBO</name>
<comment type="cofactor">
    <cofactor evidence="8">
        <name>Zn(2+)</name>
        <dbReference type="ChEBI" id="CHEBI:29105"/>
    </cofactor>
    <text evidence="8">Binds 1 zinc ion per subunit.</text>
</comment>
<evidence type="ECO:0000256" key="7">
    <source>
        <dbReference type="ARBA" id="ARBA00056079"/>
    </source>
</evidence>
<comment type="function">
    <text evidence="7 8">Catalyzes the hydrolytic deamination of guanine, producing xanthine and ammonia.</text>
</comment>
<dbReference type="InterPro" id="IPR011059">
    <property type="entry name" value="Metal-dep_hydrolase_composite"/>
</dbReference>
<dbReference type="PANTHER" id="PTHR11271">
    <property type="entry name" value="GUANINE DEAMINASE"/>
    <property type="match status" value="1"/>
</dbReference>
<dbReference type="SUPFAM" id="SSF51338">
    <property type="entry name" value="Composite domain of metallo-dependent hydrolases"/>
    <property type="match status" value="1"/>
</dbReference>
<dbReference type="AlphaFoldDB" id="A0A9W6T3N7"/>
<comment type="similarity">
    <text evidence="2 8">Belongs to the metallo-dependent hydrolases superfamily. ATZ/TRZ family.</text>
</comment>
<proteinExistence type="inferred from homology"/>
<dbReference type="Gene3D" id="3.20.20.140">
    <property type="entry name" value="Metal-dependent hydrolases"/>
    <property type="match status" value="1"/>
</dbReference>
<keyword evidence="4 8" id="KW-0378">Hydrolase</keyword>
<dbReference type="GO" id="GO:0008892">
    <property type="term" value="F:guanine deaminase activity"/>
    <property type="evidence" value="ECO:0007669"/>
    <property type="project" value="UniProtKB-UniRule"/>
</dbReference>
<dbReference type="NCBIfam" id="TIGR02967">
    <property type="entry name" value="guan_deamin"/>
    <property type="match status" value="1"/>
</dbReference>
<keyword evidence="11" id="KW-1185">Reference proteome</keyword>
<evidence type="ECO:0000256" key="3">
    <source>
        <dbReference type="ARBA" id="ARBA00022723"/>
    </source>
</evidence>
<evidence type="ECO:0000256" key="5">
    <source>
        <dbReference type="ARBA" id="ARBA00022833"/>
    </source>
</evidence>
<evidence type="ECO:0000256" key="1">
    <source>
        <dbReference type="ARBA" id="ARBA00004984"/>
    </source>
</evidence>
<protein>
    <recommendedName>
        <fullName evidence="8">Guanine deaminase</fullName>
        <shortName evidence="8">Guanase</shortName>
        <ecNumber evidence="8">3.5.4.3</ecNumber>
    </recommendedName>
    <alternativeName>
        <fullName evidence="8">Guanine aminohydrolase</fullName>
    </alternativeName>
</protein>
<comment type="pathway">
    <text evidence="1 8">Purine metabolism; guanine degradation; xanthine from guanine: step 1/1.</text>
</comment>
<dbReference type="EMBL" id="BSXN01001669">
    <property type="protein sequence ID" value="GME74030.1"/>
    <property type="molecule type" value="Genomic_DNA"/>
</dbReference>
<dbReference type="GO" id="GO:0006147">
    <property type="term" value="P:guanine catabolic process"/>
    <property type="evidence" value="ECO:0007669"/>
    <property type="project" value="UniProtKB-UniRule"/>
</dbReference>
<dbReference type="InterPro" id="IPR032466">
    <property type="entry name" value="Metal_Hydrolase"/>
</dbReference>
<dbReference type="InterPro" id="IPR051607">
    <property type="entry name" value="Metallo-dep_hydrolases"/>
</dbReference>
<evidence type="ECO:0000256" key="8">
    <source>
        <dbReference type="RuleBase" id="RU366009"/>
    </source>
</evidence>